<dbReference type="HOGENOM" id="CLU_3094419_0_0_6"/>
<organism evidence="1 2">
    <name type="scientific">Acinetobacter baylyi (strain ATCC 33305 / BD413 / ADP1)</name>
    <dbReference type="NCBI Taxonomy" id="62977"/>
    <lineage>
        <taxon>Bacteria</taxon>
        <taxon>Pseudomonadati</taxon>
        <taxon>Pseudomonadota</taxon>
        <taxon>Gammaproteobacteria</taxon>
        <taxon>Moraxellales</taxon>
        <taxon>Moraxellaceae</taxon>
        <taxon>Acinetobacter</taxon>
    </lineage>
</organism>
<dbReference type="Proteomes" id="UP000000430">
    <property type="component" value="Chromosome"/>
</dbReference>
<protein>
    <submittedName>
        <fullName evidence="1">Uncharacterized protein</fullName>
    </submittedName>
</protein>
<name>Q6F7J7_ACIAD</name>
<reference evidence="1 2" key="1">
    <citation type="journal article" date="2004" name="Nucleic Acids Res.">
        <title>Unique features revealed by the genome sequence of Acinetobacter sp. ADP1, a versatile and naturally transformation competent bacterium.</title>
        <authorList>
            <person name="Barbe V."/>
            <person name="Vallenet D."/>
            <person name="Fonknechten N."/>
            <person name="Kreimeyer A."/>
            <person name="Oztas S."/>
            <person name="Labarre L."/>
            <person name="Cruveiller S."/>
            <person name="Robert C."/>
            <person name="Duprat S."/>
            <person name="Wincker P."/>
            <person name="Ornston L.N."/>
            <person name="Weissenbach J."/>
            <person name="Marliere P."/>
            <person name="Cohen G.N."/>
            <person name="Medigue C."/>
        </authorList>
    </citation>
    <scope>NUCLEOTIDE SEQUENCE [LARGE SCALE GENOMIC DNA]</scope>
    <source>
        <strain evidence="2">ATCC 33305 / BD413 / ADP1</strain>
    </source>
</reference>
<evidence type="ECO:0000313" key="2">
    <source>
        <dbReference type="Proteomes" id="UP000000430"/>
    </source>
</evidence>
<gene>
    <name evidence="1" type="ordered locus">ACIAD3293</name>
</gene>
<proteinExistence type="predicted"/>
<dbReference type="AlphaFoldDB" id="Q6F7J7"/>
<evidence type="ECO:0000313" key="1">
    <source>
        <dbReference type="EMBL" id="CAG69968.1"/>
    </source>
</evidence>
<sequence>MHCDLLINIGESWLEHIFDEQCLSLMTSTKEKELILIRLIQPAKTPYSQGV</sequence>
<dbReference type="EMBL" id="CR543861">
    <property type="protein sequence ID" value="CAG69968.1"/>
    <property type="molecule type" value="Genomic_DNA"/>
</dbReference>
<accession>Q6F7J7</accession>
<dbReference type="KEGG" id="aci:ACIAD3293"/>